<keyword evidence="2" id="KW-1185">Reference proteome</keyword>
<dbReference type="AlphaFoldDB" id="A0A0D0AJX8"/>
<evidence type="ECO:0000313" key="1">
    <source>
        <dbReference type="EMBL" id="KIK50480.1"/>
    </source>
</evidence>
<sequence length="217" mass="24306">MKEDNMKKLARFAFTGSNPQVETAQKKVQEILLSTQQTASKAFDSTRKMAGLLGETAVKYMVANAAGFLGQRAGSLLGSYQQPVLYNLTASREIVKHVYRAEGLSSSSVETVRSTIRIYSLEAYGIFKIGEIVRRRSIVGYKLDYVATWLEAIHLRYRTIIVPFCAYNVSVDSPPSYIWLPVATLVLLISWLSFPQPFDATYIAALFATFRNLVTVR</sequence>
<accession>A0A0D0AJX8</accession>
<dbReference type="HOGENOM" id="CLU_1272427_0_0_1"/>
<dbReference type="Proteomes" id="UP000053593">
    <property type="component" value="Unassembled WGS sequence"/>
</dbReference>
<evidence type="ECO:0000313" key="2">
    <source>
        <dbReference type="Proteomes" id="UP000053593"/>
    </source>
</evidence>
<reference evidence="1 2" key="1">
    <citation type="submission" date="2014-04" db="EMBL/GenBank/DDBJ databases">
        <title>Evolutionary Origins and Diversification of the Mycorrhizal Mutualists.</title>
        <authorList>
            <consortium name="DOE Joint Genome Institute"/>
            <consortium name="Mycorrhizal Genomics Consortium"/>
            <person name="Kohler A."/>
            <person name="Kuo A."/>
            <person name="Nagy L.G."/>
            <person name="Floudas D."/>
            <person name="Copeland A."/>
            <person name="Barry K.W."/>
            <person name="Cichocki N."/>
            <person name="Veneault-Fourrey C."/>
            <person name="LaButti K."/>
            <person name="Lindquist E.A."/>
            <person name="Lipzen A."/>
            <person name="Lundell T."/>
            <person name="Morin E."/>
            <person name="Murat C."/>
            <person name="Riley R."/>
            <person name="Ohm R."/>
            <person name="Sun H."/>
            <person name="Tunlid A."/>
            <person name="Henrissat B."/>
            <person name="Grigoriev I.V."/>
            <person name="Hibbett D.S."/>
            <person name="Martin F."/>
        </authorList>
    </citation>
    <scope>NUCLEOTIDE SEQUENCE [LARGE SCALE GENOMIC DNA]</scope>
    <source>
        <strain evidence="1 2">FD-317 M1</strain>
    </source>
</reference>
<proteinExistence type="predicted"/>
<gene>
    <name evidence="1" type="ORF">GYMLUDRAFT_252940</name>
</gene>
<dbReference type="OrthoDB" id="437at2759"/>
<dbReference type="EMBL" id="KN834900">
    <property type="protein sequence ID" value="KIK50480.1"/>
    <property type="molecule type" value="Genomic_DNA"/>
</dbReference>
<organism evidence="1 2">
    <name type="scientific">Collybiopsis luxurians FD-317 M1</name>
    <dbReference type="NCBI Taxonomy" id="944289"/>
    <lineage>
        <taxon>Eukaryota</taxon>
        <taxon>Fungi</taxon>
        <taxon>Dikarya</taxon>
        <taxon>Basidiomycota</taxon>
        <taxon>Agaricomycotina</taxon>
        <taxon>Agaricomycetes</taxon>
        <taxon>Agaricomycetidae</taxon>
        <taxon>Agaricales</taxon>
        <taxon>Marasmiineae</taxon>
        <taxon>Omphalotaceae</taxon>
        <taxon>Collybiopsis</taxon>
        <taxon>Collybiopsis luxurians</taxon>
    </lineage>
</organism>
<protein>
    <submittedName>
        <fullName evidence="1">Uncharacterized protein</fullName>
    </submittedName>
</protein>
<name>A0A0D0AJX8_9AGAR</name>